<evidence type="ECO:0000313" key="3">
    <source>
        <dbReference type="EMBL" id="MDK7187304.1"/>
    </source>
</evidence>
<dbReference type="AlphaFoldDB" id="A0AAJ1Q5Q3"/>
<dbReference type="EMBL" id="JASOOE010000007">
    <property type="protein sequence ID" value="MDK7187304.1"/>
    <property type="molecule type" value="Genomic_DNA"/>
</dbReference>
<reference evidence="3" key="1">
    <citation type="submission" date="2023-05" db="EMBL/GenBank/DDBJ databases">
        <title>Cataloging the Phylogenetic Diversity of Human Bladder Bacteria.</title>
        <authorList>
            <person name="Du J."/>
        </authorList>
    </citation>
    <scope>NUCLEOTIDE SEQUENCE</scope>
    <source>
        <strain evidence="3">UMB1231</strain>
    </source>
</reference>
<accession>A0AAJ1Q5Q3</accession>
<dbReference type="InterPro" id="IPR057253">
    <property type="entry name" value="CoiA-like_N"/>
</dbReference>
<dbReference type="InterPro" id="IPR010330">
    <property type="entry name" value="CoiA_nuc"/>
</dbReference>
<comment type="caution">
    <text evidence="3">The sequence shown here is derived from an EMBL/GenBank/DDBJ whole genome shotgun (WGS) entry which is preliminary data.</text>
</comment>
<name>A0AAJ1Q5Q3_9LACT</name>
<evidence type="ECO:0000259" key="2">
    <source>
        <dbReference type="Pfam" id="PF25164"/>
    </source>
</evidence>
<proteinExistence type="predicted"/>
<organism evidence="3 4">
    <name type="scientific">Facklamia hominis</name>
    <dbReference type="NCBI Taxonomy" id="178214"/>
    <lineage>
        <taxon>Bacteria</taxon>
        <taxon>Bacillati</taxon>
        <taxon>Bacillota</taxon>
        <taxon>Bacilli</taxon>
        <taxon>Lactobacillales</taxon>
        <taxon>Aerococcaceae</taxon>
        <taxon>Facklamia</taxon>
    </lineage>
</organism>
<sequence>MYAALSSRGILVYANQATLEGKYYCPDCRQRVQLIQGAGQQAHFRHQSRNKRLAGAESDQHKKAKALLAANASRHGYHYCLEYPLKDLDQIADFLLIKKDLLRVLEFQKSKISSASLAGRHKSYLRLGLEVIWLLDHQAVTGLESQWIRQNLNYQASLGAYFWALDLAAGDLLLYHHLPVIYAKESYVCSYQRYSNQVDWQTVLTQPSLNSTQTRSFKKGRKRSPQQAIAQLKASPQARAYINLLYGLGFSLMDLPEWLFSYRWQGLYFKEPAWLVLALAWIYLVSGSNDFSSLRDYLTQQIDRGKLHPLPMPLMMGDLFGLTAAVIEALIFSLAKAPTLW</sequence>
<dbReference type="Pfam" id="PF06054">
    <property type="entry name" value="CoiA_nuc"/>
    <property type="match status" value="1"/>
</dbReference>
<dbReference type="RefSeq" id="WP_285065756.1">
    <property type="nucleotide sequence ID" value="NZ_JASOOE010000007.1"/>
</dbReference>
<evidence type="ECO:0000313" key="4">
    <source>
        <dbReference type="Proteomes" id="UP001229251"/>
    </source>
</evidence>
<protein>
    <submittedName>
        <fullName evidence="3">Competence protein CoiA family protein</fullName>
    </submittedName>
</protein>
<dbReference type="Pfam" id="PF25164">
    <property type="entry name" value="CoiA_N"/>
    <property type="match status" value="1"/>
</dbReference>
<dbReference type="Proteomes" id="UP001229251">
    <property type="component" value="Unassembled WGS sequence"/>
</dbReference>
<evidence type="ECO:0000259" key="1">
    <source>
        <dbReference type="Pfam" id="PF06054"/>
    </source>
</evidence>
<feature type="domain" description="Competence protein CoiA-like N-terminal" evidence="2">
    <location>
        <begin position="20"/>
        <end position="49"/>
    </location>
</feature>
<gene>
    <name evidence="3" type="ORF">QP433_04855</name>
</gene>
<feature type="domain" description="Competence protein CoiA nuclease-like" evidence="1">
    <location>
        <begin position="57"/>
        <end position="206"/>
    </location>
</feature>